<comment type="caution">
    <text evidence="2">The sequence shown here is derived from an EMBL/GenBank/DDBJ whole genome shotgun (WGS) entry which is preliminary data.</text>
</comment>
<feature type="compositionally biased region" description="Low complexity" evidence="1">
    <location>
        <begin position="59"/>
        <end position="68"/>
    </location>
</feature>
<feature type="region of interest" description="Disordered" evidence="1">
    <location>
        <begin position="44"/>
        <end position="69"/>
    </location>
</feature>
<evidence type="ECO:0000313" key="3">
    <source>
        <dbReference type="Proteomes" id="UP000593567"/>
    </source>
</evidence>
<evidence type="ECO:0000256" key="1">
    <source>
        <dbReference type="SAM" id="MobiDB-lite"/>
    </source>
</evidence>
<proteinExistence type="predicted"/>
<gene>
    <name evidence="2" type="ORF">EB796_014099</name>
</gene>
<dbReference type="Proteomes" id="UP000593567">
    <property type="component" value="Unassembled WGS sequence"/>
</dbReference>
<reference evidence="2" key="1">
    <citation type="submission" date="2020-06" db="EMBL/GenBank/DDBJ databases">
        <title>Draft genome of Bugula neritina, a colonial animal packing powerful symbionts and potential medicines.</title>
        <authorList>
            <person name="Rayko M."/>
        </authorList>
    </citation>
    <scope>NUCLEOTIDE SEQUENCE [LARGE SCALE GENOMIC DNA]</scope>
    <source>
        <strain evidence="2">Kwan_BN1</strain>
    </source>
</reference>
<accession>A0A7J7JQ60</accession>
<dbReference type="AlphaFoldDB" id="A0A7J7JQ60"/>
<name>A0A7J7JQ60_BUGNE</name>
<organism evidence="2 3">
    <name type="scientific">Bugula neritina</name>
    <name type="common">Brown bryozoan</name>
    <name type="synonym">Sertularia neritina</name>
    <dbReference type="NCBI Taxonomy" id="10212"/>
    <lineage>
        <taxon>Eukaryota</taxon>
        <taxon>Metazoa</taxon>
        <taxon>Spiralia</taxon>
        <taxon>Lophotrochozoa</taxon>
        <taxon>Bryozoa</taxon>
        <taxon>Gymnolaemata</taxon>
        <taxon>Cheilostomatida</taxon>
        <taxon>Flustrina</taxon>
        <taxon>Buguloidea</taxon>
        <taxon>Bugulidae</taxon>
        <taxon>Bugula</taxon>
    </lineage>
</organism>
<evidence type="ECO:0000313" key="2">
    <source>
        <dbReference type="EMBL" id="KAF6027578.1"/>
    </source>
</evidence>
<dbReference type="EMBL" id="VXIV02002067">
    <property type="protein sequence ID" value="KAF6027578.1"/>
    <property type="molecule type" value="Genomic_DNA"/>
</dbReference>
<keyword evidence="3" id="KW-1185">Reference proteome</keyword>
<sequence length="121" mass="13816">MKVNEPLHSQVPISNCEQFTCSNDWVKQLSSYLDVNLGRKFSRKNVQHAPKVSERKEGGPSSPMGPGSRLVSLPKFMKKFVFINGVRLDPELKKIEAKKLVFNFTTASSRSYPNMWLRTRS</sequence>
<protein>
    <submittedName>
        <fullName evidence="2">Uncharacterized protein</fullName>
    </submittedName>
</protein>